<dbReference type="Pfam" id="PF01370">
    <property type="entry name" value="Epimerase"/>
    <property type="match status" value="1"/>
</dbReference>
<gene>
    <name evidence="2" type="ORF">SDC9_130399</name>
</gene>
<protein>
    <recommendedName>
        <fullName evidence="1">NAD-dependent epimerase/dehydratase domain-containing protein</fullName>
    </recommendedName>
</protein>
<proteinExistence type="predicted"/>
<dbReference type="InterPro" id="IPR001509">
    <property type="entry name" value="Epimerase_deHydtase"/>
</dbReference>
<dbReference type="AlphaFoldDB" id="A0A645D2D4"/>
<reference evidence="2" key="1">
    <citation type="submission" date="2019-08" db="EMBL/GenBank/DDBJ databases">
        <authorList>
            <person name="Kucharzyk K."/>
            <person name="Murdoch R.W."/>
            <person name="Higgins S."/>
            <person name="Loffler F."/>
        </authorList>
    </citation>
    <scope>NUCLEOTIDE SEQUENCE</scope>
</reference>
<dbReference type="SUPFAM" id="SSF51735">
    <property type="entry name" value="NAD(P)-binding Rossmann-fold domains"/>
    <property type="match status" value="1"/>
</dbReference>
<evidence type="ECO:0000313" key="2">
    <source>
        <dbReference type="EMBL" id="MPM83335.1"/>
    </source>
</evidence>
<organism evidence="2">
    <name type="scientific">bioreactor metagenome</name>
    <dbReference type="NCBI Taxonomy" id="1076179"/>
    <lineage>
        <taxon>unclassified sequences</taxon>
        <taxon>metagenomes</taxon>
        <taxon>ecological metagenomes</taxon>
    </lineage>
</organism>
<sequence>MPKAVVIGATGHIGSYLVPELVRAGYDVVAMSRGNRVPYTAHWTEWQSVEHVYSSREEGVAIAAGFKPDVICDLVPYTAADASALVDCLRAEGIADRVRLISIGSIWIYDQ</sequence>
<name>A0A645D2D4_9ZZZZ</name>
<accession>A0A645D2D4</accession>
<comment type="caution">
    <text evidence="2">The sequence shown here is derived from an EMBL/GenBank/DDBJ whole genome shotgun (WGS) entry which is preliminary data.</text>
</comment>
<evidence type="ECO:0000259" key="1">
    <source>
        <dbReference type="Pfam" id="PF01370"/>
    </source>
</evidence>
<dbReference type="EMBL" id="VSSQ01032154">
    <property type="protein sequence ID" value="MPM83335.1"/>
    <property type="molecule type" value="Genomic_DNA"/>
</dbReference>
<dbReference type="Gene3D" id="3.40.50.720">
    <property type="entry name" value="NAD(P)-binding Rossmann-like Domain"/>
    <property type="match status" value="1"/>
</dbReference>
<dbReference type="InterPro" id="IPR036291">
    <property type="entry name" value="NAD(P)-bd_dom_sf"/>
</dbReference>
<feature type="domain" description="NAD-dependent epimerase/dehydratase" evidence="1">
    <location>
        <begin position="5"/>
        <end position="74"/>
    </location>
</feature>